<keyword evidence="15" id="KW-1185">Reference proteome</keyword>
<evidence type="ECO:0000256" key="1">
    <source>
        <dbReference type="ARBA" id="ARBA00005067"/>
    </source>
</evidence>
<comment type="pathway">
    <text evidence="1">Amino-acid biosynthesis; L-tyrosine biosynthesis; (4-hydroxyphenyl)pyruvate from prephenate (NAD(+) route): step 1/1.</text>
</comment>
<dbReference type="eggNOG" id="COG0287">
    <property type="taxonomic scope" value="Bacteria"/>
</dbReference>
<dbReference type="RefSeq" id="WP_014547165.1">
    <property type="nucleotide sequence ID" value="NC_013410.1"/>
</dbReference>
<evidence type="ECO:0000313" key="14">
    <source>
        <dbReference type="Proteomes" id="UP000000517"/>
    </source>
</evidence>
<dbReference type="PANTHER" id="PTHR21363:SF0">
    <property type="entry name" value="PREPHENATE DEHYDROGENASE [NADP(+)]"/>
    <property type="match status" value="1"/>
</dbReference>
<evidence type="ECO:0000256" key="3">
    <source>
        <dbReference type="ARBA" id="ARBA00016891"/>
    </source>
</evidence>
<dbReference type="KEGG" id="fsu:Fisuc_2559"/>
<dbReference type="Gene3D" id="3.40.50.720">
    <property type="entry name" value="NAD(P)-binding Rossmann-like Domain"/>
    <property type="match status" value="1"/>
</dbReference>
<keyword evidence="9" id="KW-0732">Signal</keyword>
<dbReference type="InterPro" id="IPR045865">
    <property type="entry name" value="ACT-like_dom_sf"/>
</dbReference>
<dbReference type="PANTHER" id="PTHR21363">
    <property type="entry name" value="PREPHENATE DEHYDROGENASE"/>
    <property type="match status" value="1"/>
</dbReference>
<dbReference type="InterPro" id="IPR036291">
    <property type="entry name" value="NAD(P)-bd_dom_sf"/>
</dbReference>
<evidence type="ECO:0000313" key="12">
    <source>
        <dbReference type="EMBL" id="ACX76144.1"/>
    </source>
</evidence>
<dbReference type="GO" id="GO:0004665">
    <property type="term" value="F:prephenate dehydrogenase (NADP+) activity"/>
    <property type="evidence" value="ECO:0007669"/>
    <property type="project" value="InterPro"/>
</dbReference>
<accession>C9RMB2</accession>
<keyword evidence="5 13" id="KW-0560">Oxidoreductase</keyword>
<evidence type="ECO:0000313" key="13">
    <source>
        <dbReference type="EMBL" id="ADL24884.1"/>
    </source>
</evidence>
<gene>
    <name evidence="12" type="ordered locus">Fisuc_2559</name>
    <name evidence="13" type="ordered locus">FSU_3129</name>
</gene>
<evidence type="ECO:0000259" key="11">
    <source>
        <dbReference type="PROSITE" id="PS51671"/>
    </source>
</evidence>
<feature type="domain" description="ACT" evidence="11">
    <location>
        <begin position="326"/>
        <end position="396"/>
    </location>
</feature>
<dbReference type="Gene3D" id="3.30.2130.10">
    <property type="entry name" value="VC0802-like"/>
    <property type="match status" value="1"/>
</dbReference>
<dbReference type="EMBL" id="CP002158">
    <property type="protein sequence ID" value="ADL24884.1"/>
    <property type="molecule type" value="Genomic_DNA"/>
</dbReference>
<dbReference type="InterPro" id="IPR002912">
    <property type="entry name" value="ACT_dom"/>
</dbReference>
<feature type="chain" id="PRO_5003001381" description="Prephenate dehydrogenase" evidence="9">
    <location>
        <begin position="21"/>
        <end position="396"/>
    </location>
</feature>
<dbReference type="GO" id="GO:0008977">
    <property type="term" value="F:prephenate dehydrogenase (NAD+) activity"/>
    <property type="evidence" value="ECO:0007669"/>
    <property type="project" value="UniProtKB-EC"/>
</dbReference>
<comment type="catalytic activity">
    <reaction evidence="8">
        <text>prephenate + NAD(+) = 3-(4-hydroxyphenyl)pyruvate + CO2 + NADH</text>
        <dbReference type="Rhea" id="RHEA:13869"/>
        <dbReference type="ChEBI" id="CHEBI:16526"/>
        <dbReference type="ChEBI" id="CHEBI:29934"/>
        <dbReference type="ChEBI" id="CHEBI:36242"/>
        <dbReference type="ChEBI" id="CHEBI:57540"/>
        <dbReference type="ChEBI" id="CHEBI:57945"/>
        <dbReference type="EC" id="1.3.1.12"/>
    </reaction>
</comment>
<keyword evidence="6" id="KW-0520">NAD</keyword>
<dbReference type="InterPro" id="IPR008927">
    <property type="entry name" value="6-PGluconate_DH-like_C_sf"/>
</dbReference>
<keyword evidence="7" id="KW-0028">Amino-acid biosynthesis</keyword>
<dbReference type="SUPFAM" id="SSF48179">
    <property type="entry name" value="6-phosphogluconate dehydrogenase C-terminal domain-like"/>
    <property type="match status" value="1"/>
</dbReference>
<dbReference type="Pfam" id="PF20463">
    <property type="entry name" value="PDH_C"/>
    <property type="match status" value="1"/>
</dbReference>
<feature type="domain" description="Prephenate/arogenate dehydrogenase" evidence="10">
    <location>
        <begin position="3"/>
        <end position="302"/>
    </location>
</feature>
<dbReference type="Pfam" id="PF02153">
    <property type="entry name" value="PDH_N"/>
    <property type="match status" value="1"/>
</dbReference>
<evidence type="ECO:0000256" key="4">
    <source>
        <dbReference type="ARBA" id="ARBA00022498"/>
    </source>
</evidence>
<dbReference type="OrthoDB" id="9802008at2"/>
<dbReference type="HOGENOM" id="CLU_055968_1_1_0"/>
<reference evidence="12 15" key="1">
    <citation type="submission" date="2009-10" db="EMBL/GenBank/DDBJ databases">
        <title>Complete sequence of Fibrobacter succinogenes subsp. succinogenes S85.</title>
        <authorList>
            <consortium name="US DOE Joint Genome Institute"/>
            <person name="Lucas S."/>
            <person name="Copeland A."/>
            <person name="Lapidus A."/>
            <person name="Glavina del Rio T."/>
            <person name="Tice H."/>
            <person name="Bruce D."/>
            <person name="Goodwin L."/>
            <person name="Pitluck S."/>
            <person name="Chertkov O."/>
            <person name="Detter J.C."/>
            <person name="Han C."/>
            <person name="Tapia R."/>
            <person name="Larimer F."/>
            <person name="Land M."/>
            <person name="Hauser L."/>
            <person name="Kyrpides N."/>
            <person name="Mikhailova N."/>
            <person name="Weimer P.J."/>
            <person name="Stevenson D.M."/>
            <person name="Boyum J."/>
            <person name="Brumm P.I."/>
            <person name="Mead D."/>
        </authorList>
    </citation>
    <scope>NUCLEOTIDE SEQUENCE [LARGE SCALE GENOMIC DNA]</scope>
    <source>
        <strain evidence="15">ATCC 19169 / S85</strain>
        <strain evidence="12">S85</strain>
    </source>
</reference>
<dbReference type="InterPro" id="IPR050812">
    <property type="entry name" value="Preph/Arog_dehydrog"/>
</dbReference>
<dbReference type="UniPathway" id="UPA00122">
    <property type="reaction ID" value="UER00961"/>
</dbReference>
<evidence type="ECO:0000256" key="8">
    <source>
        <dbReference type="ARBA" id="ARBA00049260"/>
    </source>
</evidence>
<dbReference type="SUPFAM" id="SSF51735">
    <property type="entry name" value="NAD(P)-binding Rossmann-fold domains"/>
    <property type="match status" value="1"/>
</dbReference>
<keyword evidence="4" id="KW-0827">Tyrosine biosynthesis</keyword>
<evidence type="ECO:0000256" key="5">
    <source>
        <dbReference type="ARBA" id="ARBA00023002"/>
    </source>
</evidence>
<dbReference type="KEGG" id="fsc:FSU_3129"/>
<dbReference type="PROSITE" id="PS51176">
    <property type="entry name" value="PDH_ADH"/>
    <property type="match status" value="1"/>
</dbReference>
<evidence type="ECO:0000256" key="2">
    <source>
        <dbReference type="ARBA" id="ARBA00012068"/>
    </source>
</evidence>
<dbReference type="STRING" id="59374.FSU_3129"/>
<dbReference type="Proteomes" id="UP000001497">
    <property type="component" value="Chromosome"/>
</dbReference>
<sequence length="396" mass="43759">MVARITMVGFGLLASSIAAAIKQAKLPTKIRAVSSPATLKRARELELADEFFEYDETEKWAKDSDLILLCAPILHILKMIDALGKVSWAGANAAADREILVSDIGSTKVEICKAGVRLPSPFRFVGSHPMAGSEKRTCEYNDPAIFENAYWFVCPPDGTPESVYAPLLEIIRFVGANPVVFPPEHHDRTMAWVSHMPQMLSSTLAGNLPERLLKHNYQHFAGRAFRDMTRIAASGWGMWHDIAVTNRDETTRALCEVRDGLDKTIAAMNGLNVVKDGKPASGDFENDEHSVIADNSQALADIFKAGNDGRASLFAPGRNNTNSFYEITVQLKDKPGALLSVMQPLAEEGINIRDIELMKVRENVAGTLLLAFKTQEEAARAVKTLQYLEYEVKERR</sequence>
<reference evidence="14" key="2">
    <citation type="submission" date="2010-08" db="EMBL/GenBank/DDBJ databases">
        <title>Complete sequence of Fibrobacter succinogenes subsp. succinogenes S85.</title>
        <authorList>
            <person name="Durkin A.S."/>
            <person name="Nelson K.E."/>
            <person name="Morrison M."/>
            <person name="Forsberg C.W."/>
            <person name="Wilson D.B."/>
            <person name="Russell J.B."/>
            <person name="Cann I.K.O."/>
            <person name="Mackie R.I."/>
            <person name="White B.A."/>
        </authorList>
    </citation>
    <scope>NUCLEOTIDE SEQUENCE [LARGE SCALE GENOMIC DNA]</scope>
    <source>
        <strain evidence="14">ATCC 19169 / S85</strain>
    </source>
</reference>
<dbReference type="InterPro" id="IPR046826">
    <property type="entry name" value="PDH_N"/>
</dbReference>
<dbReference type="InterPro" id="IPR046825">
    <property type="entry name" value="PDH_C"/>
</dbReference>
<keyword evidence="7" id="KW-0057">Aromatic amino acid biosynthesis</keyword>
<evidence type="ECO:0000256" key="9">
    <source>
        <dbReference type="SAM" id="SignalP"/>
    </source>
</evidence>
<protein>
    <recommendedName>
        <fullName evidence="3">Prephenate dehydrogenase</fullName>
        <ecNumber evidence="2">1.3.1.12</ecNumber>
    </recommendedName>
</protein>
<dbReference type="InterPro" id="IPR003099">
    <property type="entry name" value="Prephen_DH"/>
</dbReference>
<dbReference type="PROSITE" id="PS51671">
    <property type="entry name" value="ACT"/>
    <property type="match status" value="1"/>
</dbReference>
<dbReference type="GO" id="GO:0006571">
    <property type="term" value="P:tyrosine biosynthetic process"/>
    <property type="evidence" value="ECO:0007669"/>
    <property type="project" value="UniProtKB-UniPathway"/>
</dbReference>
<evidence type="ECO:0000313" key="15">
    <source>
        <dbReference type="Proteomes" id="UP000001497"/>
    </source>
</evidence>
<dbReference type="SUPFAM" id="SSF55021">
    <property type="entry name" value="ACT-like"/>
    <property type="match status" value="1"/>
</dbReference>
<dbReference type="Proteomes" id="UP000000517">
    <property type="component" value="Chromosome"/>
</dbReference>
<dbReference type="EMBL" id="CP001792">
    <property type="protein sequence ID" value="ACX76144.1"/>
    <property type="molecule type" value="Genomic_DNA"/>
</dbReference>
<evidence type="ECO:0000256" key="7">
    <source>
        <dbReference type="ARBA" id="ARBA00023141"/>
    </source>
</evidence>
<dbReference type="EC" id="1.3.1.12" evidence="2"/>
<evidence type="ECO:0000256" key="6">
    <source>
        <dbReference type="ARBA" id="ARBA00023027"/>
    </source>
</evidence>
<feature type="signal peptide" evidence="9">
    <location>
        <begin position="1"/>
        <end position="20"/>
    </location>
</feature>
<proteinExistence type="predicted"/>
<dbReference type="GO" id="GO:0070403">
    <property type="term" value="F:NAD+ binding"/>
    <property type="evidence" value="ECO:0007669"/>
    <property type="project" value="InterPro"/>
</dbReference>
<dbReference type="Gene3D" id="1.10.3660.10">
    <property type="entry name" value="6-phosphogluconate dehydrogenase C-terminal like domain"/>
    <property type="match status" value="1"/>
</dbReference>
<name>C9RMB2_FIBSS</name>
<dbReference type="eggNOG" id="COG2061">
    <property type="taxonomic scope" value="Bacteria"/>
</dbReference>
<evidence type="ECO:0000259" key="10">
    <source>
        <dbReference type="PROSITE" id="PS51176"/>
    </source>
</evidence>
<reference evidence="13" key="3">
    <citation type="submission" date="2010-08" db="EMBL/GenBank/DDBJ databases">
        <authorList>
            <person name="Durkin A.S."/>
            <person name="Nelson K.E."/>
            <person name="Morrison M."/>
            <person name="Forsberg C.W."/>
            <person name="Wilson D.B."/>
            <person name="Russell J.B."/>
            <person name="Cann I.K.O."/>
            <person name="Mackie R.I."/>
            <person name="White B.A."/>
        </authorList>
    </citation>
    <scope>NUCLEOTIDE SEQUENCE</scope>
    <source>
        <strain evidence="13">S85</strain>
    </source>
</reference>
<organism evidence="13 14">
    <name type="scientific">Fibrobacter succinogenes (strain ATCC 19169 / S85)</name>
    <dbReference type="NCBI Taxonomy" id="59374"/>
    <lineage>
        <taxon>Bacteria</taxon>
        <taxon>Pseudomonadati</taxon>
        <taxon>Fibrobacterota</taxon>
        <taxon>Fibrobacteria</taxon>
        <taxon>Fibrobacterales</taxon>
        <taxon>Fibrobacteraceae</taxon>
        <taxon>Fibrobacter</taxon>
    </lineage>
</organism>
<dbReference type="AlphaFoldDB" id="C9RMB2"/>